<evidence type="ECO:0000313" key="3">
    <source>
        <dbReference type="EMBL" id="KXS09365.1"/>
    </source>
</evidence>
<evidence type="ECO:0000259" key="2">
    <source>
        <dbReference type="Pfam" id="PF19328"/>
    </source>
</evidence>
<keyword evidence="1" id="KW-0732">Signal</keyword>
<feature type="chain" id="PRO_5007295807" evidence="1">
    <location>
        <begin position="19"/>
        <end position="328"/>
    </location>
</feature>
<organism evidence="3 4">
    <name type="scientific">Gonapodya prolifera (strain JEL478)</name>
    <name type="common">Monoblepharis prolifera</name>
    <dbReference type="NCBI Taxonomy" id="1344416"/>
    <lineage>
        <taxon>Eukaryota</taxon>
        <taxon>Fungi</taxon>
        <taxon>Fungi incertae sedis</taxon>
        <taxon>Chytridiomycota</taxon>
        <taxon>Chytridiomycota incertae sedis</taxon>
        <taxon>Monoblepharidomycetes</taxon>
        <taxon>Monoblepharidales</taxon>
        <taxon>Gonapodyaceae</taxon>
        <taxon>Gonapodya</taxon>
    </lineage>
</organism>
<dbReference type="OrthoDB" id="10266593at2759"/>
<dbReference type="CDD" id="cd24146">
    <property type="entry name" value="nat-AmDH_N_like"/>
    <property type="match status" value="1"/>
</dbReference>
<accession>A0A138ZYM0</accession>
<dbReference type="InterPro" id="IPR036291">
    <property type="entry name" value="NAD(P)-bd_dom_sf"/>
</dbReference>
<dbReference type="AlphaFoldDB" id="A0A138ZYM0"/>
<protein>
    <submittedName>
        <fullName evidence="3">Dihydrodipicolinate reductase</fullName>
    </submittedName>
</protein>
<dbReference type="EMBL" id="KQ965869">
    <property type="protein sequence ID" value="KXS09365.1"/>
    <property type="molecule type" value="Genomic_DNA"/>
</dbReference>
<evidence type="ECO:0000256" key="1">
    <source>
        <dbReference type="SAM" id="SignalP"/>
    </source>
</evidence>
<name>A0A138ZYM0_GONPJ</name>
<dbReference type="Pfam" id="PF19328">
    <property type="entry name" value="DAP_DH_C"/>
    <property type="match status" value="1"/>
</dbReference>
<dbReference type="SUPFAM" id="SSF51735">
    <property type="entry name" value="NAD(P)-binding Rossmann-fold domains"/>
    <property type="match status" value="1"/>
</dbReference>
<dbReference type="InterPro" id="IPR045760">
    <property type="entry name" value="DAP_DH_C"/>
</dbReference>
<gene>
    <name evidence="3" type="ORF">M427DRAFT_233348</name>
</gene>
<sequence length="328" mass="34548">MTVKVMLWGWGLMNPICAKYVLQKGGDVVLVVDRNASRVGKTTDAEVAIAATKPDICILATRSTLKELKDPILTCVSKGVSVVTIAEEATYPITTAKAIVEEIDKVAKANNAAVFGSGYSEWAWVVLPAAVAGAAANVQKVVGLSSYNVNDYGSALCEKHGVGLSAAEFQAKISSQASTAGPSYAWSASEGLANTLGFTVTKMTQEFQPTFADVPVYCDVLKRTLEVGTCTGMAAKATVQTAEGTEIIFSTVGKVYAPGDEDCNDWEIFGDPAKITLKMPVPPTVETTCASAVNRIPQILAGPAGYITSKDLGAIHYIAGKFPEVHRT</sequence>
<reference evidence="3 4" key="1">
    <citation type="journal article" date="2015" name="Genome Biol. Evol.">
        <title>Phylogenomic analyses indicate that early fungi evolved digesting cell walls of algal ancestors of land plants.</title>
        <authorList>
            <person name="Chang Y."/>
            <person name="Wang S."/>
            <person name="Sekimoto S."/>
            <person name="Aerts A.L."/>
            <person name="Choi C."/>
            <person name="Clum A."/>
            <person name="LaButti K.M."/>
            <person name="Lindquist E.A."/>
            <person name="Yee Ngan C."/>
            <person name="Ohm R.A."/>
            <person name="Salamov A.A."/>
            <person name="Grigoriev I.V."/>
            <person name="Spatafora J.W."/>
            <person name="Berbee M.L."/>
        </authorList>
    </citation>
    <scope>NUCLEOTIDE SEQUENCE [LARGE SCALE GENOMIC DNA]</scope>
    <source>
        <strain evidence="3 4">JEL478</strain>
    </source>
</reference>
<feature type="domain" description="2,4-diaminopentanoate dehydrogenase C-terminal" evidence="2">
    <location>
        <begin position="130"/>
        <end position="325"/>
    </location>
</feature>
<keyword evidence="4" id="KW-1185">Reference proteome</keyword>
<dbReference type="Proteomes" id="UP000070544">
    <property type="component" value="Unassembled WGS sequence"/>
</dbReference>
<proteinExistence type="predicted"/>
<feature type="signal peptide" evidence="1">
    <location>
        <begin position="1"/>
        <end position="18"/>
    </location>
</feature>
<evidence type="ECO:0000313" key="4">
    <source>
        <dbReference type="Proteomes" id="UP000070544"/>
    </source>
</evidence>